<protein>
    <recommendedName>
        <fullName evidence="3">DNA topoisomerase</fullName>
        <ecNumber evidence="3">5.6.2.1</ecNumber>
    </recommendedName>
</protein>
<proteinExistence type="inferred from homology"/>
<dbReference type="GO" id="GO:0005694">
    <property type="term" value="C:chromosome"/>
    <property type="evidence" value="ECO:0007669"/>
    <property type="project" value="InterPro"/>
</dbReference>
<dbReference type="SMART" id="SM00435">
    <property type="entry name" value="TOPEUc"/>
    <property type="match status" value="1"/>
</dbReference>
<evidence type="ECO:0000313" key="10">
    <source>
        <dbReference type="EMBL" id="EKC21526.1"/>
    </source>
</evidence>
<dbReference type="EMBL" id="JH818013">
    <property type="protein sequence ID" value="EKC21526.1"/>
    <property type="molecule type" value="Genomic_DNA"/>
</dbReference>
<dbReference type="GO" id="GO:0006265">
    <property type="term" value="P:DNA topological change"/>
    <property type="evidence" value="ECO:0007669"/>
    <property type="project" value="UniProtKB-UniRule"/>
</dbReference>
<evidence type="ECO:0000256" key="5">
    <source>
        <dbReference type="ARBA" id="ARBA00023125"/>
    </source>
</evidence>
<dbReference type="Gene3D" id="1.10.132.10">
    <property type="match status" value="1"/>
</dbReference>
<organism evidence="10">
    <name type="scientific">Magallana gigas</name>
    <name type="common">Pacific oyster</name>
    <name type="synonym">Crassostrea gigas</name>
    <dbReference type="NCBI Taxonomy" id="29159"/>
    <lineage>
        <taxon>Eukaryota</taxon>
        <taxon>Metazoa</taxon>
        <taxon>Spiralia</taxon>
        <taxon>Lophotrochozoa</taxon>
        <taxon>Mollusca</taxon>
        <taxon>Bivalvia</taxon>
        <taxon>Autobranchia</taxon>
        <taxon>Pteriomorphia</taxon>
        <taxon>Ostreida</taxon>
        <taxon>Ostreoidea</taxon>
        <taxon>Ostreidae</taxon>
        <taxon>Magallana</taxon>
    </lineage>
</organism>
<feature type="domain" description="DNA topoisomerase I eukaryotic-type" evidence="9">
    <location>
        <begin position="27"/>
        <end position="298"/>
    </location>
</feature>
<dbReference type="InterPro" id="IPR013500">
    <property type="entry name" value="TopoI_cat_euk"/>
</dbReference>
<sequence length="325" mass="37979">MKHPKKTPTDASSNKEIRKSVPEKPLISRGKGSSKDDRVEKKSLEASGPQEVAVPLETKDRRKLNNARRLSRFIDEVRKKYGNDLESKDPKERQRAVALYFIDMFVFRSGWKKKRGDESESAGCCLLRKKHMKLVKNANQKFLVEFNFSGKDAIPYHKVVEVEKIVYLNLKAFQKGKSDEDYVFNLIEANFVNAYLKSIMDGLTSRVFRTYHASQMMEKKLAEFTRADDSESRKIKSFKKANNEVAIILNHKRQVAEKCTKKKEKRKTKDEEFETGLETSILYYIDPRIVVSWCRKWNIPVEKVYSEFQLEKFDWAMSAKADFKF</sequence>
<dbReference type="AlphaFoldDB" id="K1QIR5"/>
<feature type="active site" description="O-(3'-phospho-DNA)-tyrosine intermediate" evidence="7">
    <location>
        <position position="284"/>
    </location>
</feature>
<accession>K1QIR5</accession>
<keyword evidence="6 7" id="KW-0413">Isomerase</keyword>
<evidence type="ECO:0000256" key="2">
    <source>
        <dbReference type="ARBA" id="ARBA00006645"/>
    </source>
</evidence>
<evidence type="ECO:0000256" key="3">
    <source>
        <dbReference type="ARBA" id="ARBA00012891"/>
    </source>
</evidence>
<dbReference type="InterPro" id="IPR013499">
    <property type="entry name" value="TopoI_euk"/>
</dbReference>
<keyword evidence="4 7" id="KW-0799">Topoisomerase</keyword>
<gene>
    <name evidence="10" type="ORF">CGI_10003808</name>
</gene>
<dbReference type="InterPro" id="IPR001631">
    <property type="entry name" value="TopoI"/>
</dbReference>
<comment type="similarity">
    <text evidence="2 7">Belongs to the type IB topoisomerase family.</text>
</comment>
<dbReference type="InterPro" id="IPR051062">
    <property type="entry name" value="Topoisomerase_IB"/>
</dbReference>
<name>K1QIR5_MAGGI</name>
<dbReference type="SUPFAM" id="SSF56349">
    <property type="entry name" value="DNA breaking-rejoining enzymes"/>
    <property type="match status" value="1"/>
</dbReference>
<dbReference type="GO" id="GO:0005730">
    <property type="term" value="C:nucleolus"/>
    <property type="evidence" value="ECO:0007669"/>
    <property type="project" value="TreeGrafter"/>
</dbReference>
<dbReference type="GO" id="GO:0007059">
    <property type="term" value="P:chromosome segregation"/>
    <property type="evidence" value="ECO:0007669"/>
    <property type="project" value="TreeGrafter"/>
</dbReference>
<dbReference type="InterPro" id="IPR011010">
    <property type="entry name" value="DNA_brk_join_enz"/>
</dbReference>
<dbReference type="HOGENOM" id="CLU_074200_0_0_1"/>
<reference evidence="10" key="1">
    <citation type="journal article" date="2012" name="Nature">
        <title>The oyster genome reveals stress adaptation and complexity of shell formation.</title>
        <authorList>
            <person name="Zhang G."/>
            <person name="Fang X."/>
            <person name="Guo X."/>
            <person name="Li L."/>
            <person name="Luo R."/>
            <person name="Xu F."/>
            <person name="Yang P."/>
            <person name="Zhang L."/>
            <person name="Wang X."/>
            <person name="Qi H."/>
            <person name="Xiong Z."/>
            <person name="Que H."/>
            <person name="Xie Y."/>
            <person name="Holland P.W."/>
            <person name="Paps J."/>
            <person name="Zhu Y."/>
            <person name="Wu F."/>
            <person name="Chen Y."/>
            <person name="Wang J."/>
            <person name="Peng C."/>
            <person name="Meng J."/>
            <person name="Yang L."/>
            <person name="Liu J."/>
            <person name="Wen B."/>
            <person name="Zhang N."/>
            <person name="Huang Z."/>
            <person name="Zhu Q."/>
            <person name="Feng Y."/>
            <person name="Mount A."/>
            <person name="Hedgecock D."/>
            <person name="Xu Z."/>
            <person name="Liu Y."/>
            <person name="Domazet-Loso T."/>
            <person name="Du Y."/>
            <person name="Sun X."/>
            <person name="Zhang S."/>
            <person name="Liu B."/>
            <person name="Cheng P."/>
            <person name="Jiang X."/>
            <person name="Li J."/>
            <person name="Fan D."/>
            <person name="Wang W."/>
            <person name="Fu W."/>
            <person name="Wang T."/>
            <person name="Wang B."/>
            <person name="Zhang J."/>
            <person name="Peng Z."/>
            <person name="Li Y."/>
            <person name="Li N."/>
            <person name="Wang J."/>
            <person name="Chen M."/>
            <person name="He Y."/>
            <person name="Tan F."/>
            <person name="Song X."/>
            <person name="Zheng Q."/>
            <person name="Huang R."/>
            <person name="Yang H."/>
            <person name="Du X."/>
            <person name="Chen L."/>
            <person name="Yang M."/>
            <person name="Gaffney P.M."/>
            <person name="Wang S."/>
            <person name="Luo L."/>
            <person name="She Z."/>
            <person name="Ming Y."/>
            <person name="Huang W."/>
            <person name="Zhang S."/>
            <person name="Huang B."/>
            <person name="Zhang Y."/>
            <person name="Qu T."/>
            <person name="Ni P."/>
            <person name="Miao G."/>
            <person name="Wang J."/>
            <person name="Wang Q."/>
            <person name="Steinberg C.E."/>
            <person name="Wang H."/>
            <person name="Li N."/>
            <person name="Qian L."/>
            <person name="Zhang G."/>
            <person name="Li Y."/>
            <person name="Yang H."/>
            <person name="Liu X."/>
            <person name="Wang J."/>
            <person name="Yin Y."/>
            <person name="Wang J."/>
        </authorList>
    </citation>
    <scope>NUCLEOTIDE SEQUENCE [LARGE SCALE GENOMIC DNA]</scope>
    <source>
        <strain evidence="10">05x7-T-G4-1.051#20</strain>
    </source>
</reference>
<evidence type="ECO:0000256" key="7">
    <source>
        <dbReference type="PROSITE-ProRule" id="PRU01382"/>
    </source>
</evidence>
<feature type="compositionally biased region" description="Basic and acidic residues" evidence="8">
    <location>
        <begin position="33"/>
        <end position="44"/>
    </location>
</feature>
<evidence type="ECO:0000256" key="4">
    <source>
        <dbReference type="ARBA" id="ARBA00023029"/>
    </source>
</evidence>
<dbReference type="PANTHER" id="PTHR10290:SF3">
    <property type="entry name" value="DNA TOPOISOMERASE 1"/>
    <property type="match status" value="1"/>
</dbReference>
<dbReference type="InterPro" id="IPR014711">
    <property type="entry name" value="TopoI_cat_a-hlx-sub_euk"/>
</dbReference>
<evidence type="ECO:0000256" key="6">
    <source>
        <dbReference type="ARBA" id="ARBA00023235"/>
    </source>
</evidence>
<dbReference type="PANTHER" id="PTHR10290">
    <property type="entry name" value="DNA TOPOISOMERASE I"/>
    <property type="match status" value="1"/>
</dbReference>
<dbReference type="Gene3D" id="3.90.15.10">
    <property type="entry name" value="Topoisomerase I, Chain A, domain 3"/>
    <property type="match status" value="1"/>
</dbReference>
<keyword evidence="5 7" id="KW-0238">DNA-binding</keyword>
<feature type="region of interest" description="Disordered" evidence="8">
    <location>
        <begin position="1"/>
        <end position="53"/>
    </location>
</feature>
<evidence type="ECO:0000259" key="9">
    <source>
        <dbReference type="SMART" id="SM00435"/>
    </source>
</evidence>
<dbReference type="InParanoid" id="K1QIR5"/>
<dbReference type="GO" id="GO:0003917">
    <property type="term" value="F:DNA topoisomerase type I (single strand cut, ATP-independent) activity"/>
    <property type="evidence" value="ECO:0007669"/>
    <property type="project" value="UniProtKB-UniRule"/>
</dbReference>
<evidence type="ECO:0000256" key="8">
    <source>
        <dbReference type="SAM" id="MobiDB-lite"/>
    </source>
</evidence>
<dbReference type="InterPro" id="IPR014727">
    <property type="entry name" value="TopoI_cat_a/b-sub_euk"/>
</dbReference>
<dbReference type="GO" id="GO:0003677">
    <property type="term" value="F:DNA binding"/>
    <property type="evidence" value="ECO:0007669"/>
    <property type="project" value="UniProtKB-UniRule"/>
</dbReference>
<feature type="compositionally biased region" description="Basic and acidic residues" evidence="8">
    <location>
        <begin position="13"/>
        <end position="22"/>
    </location>
</feature>
<dbReference type="PRINTS" id="PR00416">
    <property type="entry name" value="EUTPISMRASEI"/>
</dbReference>
<dbReference type="PROSITE" id="PS52038">
    <property type="entry name" value="TOPO_IB_2"/>
    <property type="match status" value="1"/>
</dbReference>
<comment type="catalytic activity">
    <reaction evidence="1 7">
        <text>ATP-independent breakage of single-stranded DNA, followed by passage and rejoining.</text>
        <dbReference type="EC" id="5.6.2.1"/>
    </reaction>
</comment>
<dbReference type="GO" id="GO:0006260">
    <property type="term" value="P:DNA replication"/>
    <property type="evidence" value="ECO:0007669"/>
    <property type="project" value="TreeGrafter"/>
</dbReference>
<dbReference type="Pfam" id="PF01028">
    <property type="entry name" value="Topoisom_I"/>
    <property type="match status" value="1"/>
</dbReference>
<evidence type="ECO:0000256" key="1">
    <source>
        <dbReference type="ARBA" id="ARBA00000213"/>
    </source>
</evidence>
<dbReference type="EC" id="5.6.2.1" evidence="3"/>